<dbReference type="InterPro" id="IPR016187">
    <property type="entry name" value="CTDL_fold"/>
</dbReference>
<feature type="domain" description="EGF-like" evidence="13">
    <location>
        <begin position="89"/>
        <end position="126"/>
    </location>
</feature>
<feature type="disulfide bond" evidence="10">
    <location>
        <begin position="137"/>
        <end position="154"/>
    </location>
</feature>
<feature type="domain" description="EGF-like" evidence="13">
    <location>
        <begin position="1142"/>
        <end position="1180"/>
    </location>
</feature>
<feature type="domain" description="EGF-like" evidence="13">
    <location>
        <begin position="738"/>
        <end position="780"/>
    </location>
</feature>
<dbReference type="SMART" id="SM00181">
    <property type="entry name" value="EGF"/>
    <property type="match status" value="22"/>
</dbReference>
<dbReference type="InterPro" id="IPR001881">
    <property type="entry name" value="EGF-like_Ca-bd_dom"/>
</dbReference>
<dbReference type="SUPFAM" id="SSF57196">
    <property type="entry name" value="EGF/Laminin"/>
    <property type="match status" value="3"/>
</dbReference>
<feature type="disulfide bond" evidence="10">
    <location>
        <begin position="1772"/>
        <end position="1782"/>
    </location>
</feature>
<dbReference type="Proteomes" id="UP000265140">
    <property type="component" value="Chromosome 23"/>
</dbReference>
<evidence type="ECO:0000256" key="6">
    <source>
        <dbReference type="ARBA" id="ARBA00023157"/>
    </source>
</evidence>
<evidence type="ECO:0000256" key="11">
    <source>
        <dbReference type="PROSITE-ProRule" id="PRU00323"/>
    </source>
</evidence>
<feature type="disulfide bond" evidence="11">
    <location>
        <begin position="1965"/>
        <end position="1986"/>
    </location>
</feature>
<dbReference type="GeneTree" id="ENSGT00940000156566"/>
<dbReference type="PROSITE" id="PS50213">
    <property type="entry name" value="FAS1"/>
    <property type="match status" value="6"/>
</dbReference>
<feature type="disulfide bond" evidence="11">
    <location>
        <begin position="1941"/>
        <end position="2010"/>
    </location>
</feature>
<dbReference type="InterPro" id="IPR036378">
    <property type="entry name" value="FAS1_dom_sf"/>
</dbReference>
<gene>
    <name evidence="16" type="primary">STAB2</name>
</gene>
<dbReference type="Ensembl" id="ENSELUT00000004320.3">
    <property type="protein sequence ID" value="ENSELUP00000009158.2"/>
    <property type="gene ID" value="ENSELUG00000010256.3"/>
</dbReference>
<evidence type="ECO:0000256" key="7">
    <source>
        <dbReference type="ARBA" id="ARBA00023170"/>
    </source>
</evidence>
<comment type="caution">
    <text evidence="10">Lacks conserved residue(s) required for the propagation of feature annotation.</text>
</comment>
<dbReference type="InterPro" id="IPR024730">
    <property type="entry name" value="MSP1_EGF_1"/>
</dbReference>
<evidence type="ECO:0000256" key="8">
    <source>
        <dbReference type="ARBA" id="ARBA00023180"/>
    </source>
</evidence>
<dbReference type="FunFam" id="3.10.100.10:FF:000001">
    <property type="entry name" value="Hyaluronan proteoglycan link protein 1"/>
    <property type="match status" value="1"/>
</dbReference>
<dbReference type="InterPro" id="IPR016186">
    <property type="entry name" value="C-type_lectin-like/link_sf"/>
</dbReference>
<dbReference type="InterPro" id="IPR000782">
    <property type="entry name" value="FAS1_domain"/>
</dbReference>
<evidence type="ECO:0000259" key="13">
    <source>
        <dbReference type="PROSITE" id="PS50026"/>
    </source>
</evidence>
<dbReference type="PROSITE" id="PS50026">
    <property type="entry name" value="EGF_3"/>
    <property type="match status" value="16"/>
</dbReference>
<feature type="domain" description="EGF-like" evidence="13">
    <location>
        <begin position="781"/>
        <end position="823"/>
    </location>
</feature>
<feature type="domain" description="EGF-like" evidence="13">
    <location>
        <begin position="128"/>
        <end position="168"/>
    </location>
</feature>
<dbReference type="Pfam" id="PF12946">
    <property type="entry name" value="EGF_MSP1_1"/>
    <property type="match status" value="1"/>
</dbReference>
<dbReference type="Gene3D" id="2.10.25.10">
    <property type="entry name" value="Laminin"/>
    <property type="match status" value="12"/>
</dbReference>
<dbReference type="GO" id="GO:0005540">
    <property type="term" value="F:hyaluronic acid binding"/>
    <property type="evidence" value="ECO:0007669"/>
    <property type="project" value="InterPro"/>
</dbReference>
<feature type="domain" description="FAS1" evidence="14">
    <location>
        <begin position="425"/>
        <end position="555"/>
    </location>
</feature>
<dbReference type="Pfam" id="PF24887">
    <property type="entry name" value="EGF_STAB1-2"/>
    <property type="match status" value="1"/>
</dbReference>
<keyword evidence="2 10" id="KW-0245">EGF-like domain</keyword>
<comment type="subcellular location">
    <subcellularLocation>
        <location evidence="1">Membrane</location>
        <topology evidence="1">Single-pass type I membrane protein</topology>
    </subcellularLocation>
</comment>
<dbReference type="SMART" id="SM00180">
    <property type="entry name" value="EGF_Lam"/>
    <property type="match status" value="3"/>
</dbReference>
<evidence type="ECO:0000313" key="16">
    <source>
        <dbReference type="Ensembl" id="ENSELUP00000009158.2"/>
    </source>
</evidence>
<keyword evidence="7" id="KW-0675">Receptor</keyword>
<dbReference type="InterPro" id="IPR000742">
    <property type="entry name" value="EGF"/>
</dbReference>
<sequence length="2219" mass="240484">MLPGANWASTMATQVLSISGCSHECFKEVVEPQCCPGYWGVDCIECPQDAERPCSNNGVCSEGMGGNGTCSCKPGFVGTACEDCADNLYGPTCSSACKCVHGLCSAGIHGDGKCTCFSGYKGQNCDLELPECSALQCPENTRCIQSTLDGSLRCQCLPGYQTLGNQCISINPCMQQVCHVHATCAHVGPSKHLCTCAQGYSGDGHVCVPIDPCQTNLGGCSDDSAHCVYDGPGKSHCECQDGFDHLAGGVSCSLKDACRPDSCSKNARCSTVEPNVVECTCHKGYLGNGKICYGNIMQRLNDLNTEPGGQWTGQLSNAITFFGTISWPLSNLGPFTVFVPVNKGFKGTPLNTLMADQLKYLCNLHIVAGEMPYDTLKRGDIYYTLTGKSGETVTTEDDKQLKIRIHGSRKKGGVLQSDVIASNGIIHIINKLMDSVSPTVESNKKKTGVDLVLKGNMPSTIFAPTNTAFDAMKEGQLDYLRSMEVGNVVLRVYTYKLRNLDVYNAVSSHRARTMANHMLSFNVSENGQLLVNGIAVLEADVEANYGCLYSLDGVVIPPSIEPILPHRCDITESKLGNCVSCMKVTKSTCPSGVSTTQLCCKGFYGPDCSPCPGGFNNPCSGHGQCSEGIEGNGTCVCETNFKGSRCHYCSDPNKYGPACTKTCECIHGMCDNRPEADGRCKIDSCKLGYTGQYCERQTKPCGPLVTFCHAHAECDFNGGQVKCVCKPGFQGDGITCEDTDPCALPYRGGCDLNAKCIKTGPGSHTCQCLAGWRADEDGCQPINDCLGPDRGGCHPNATCIYVGPGQSGCACNRGFRGNGMECVANNPCVTQYGGCHYLASCLYISGAWKCVCDDGYTGNGEVCYGTVGQVSKFKVAVSDYLGTDIYLPSIIGQNITVLVPSTAAVDKMNKEDKDYWTTQGNLPTTITTANVASTNGMIHIIDRVLVPERGLSEGLLELLGQRPVFSLFRSFLILHNLTDEIEQASAYTVFAPTDSAILEYLKNTALHTMDLNTTRYHIVLSERLMSVDLQGGTYKESMLGFSYQLGILPRDGKLFVNEAQVNVSDIQSGKGVIHGLSAVLEIIKNRCDNQQIKTFQTFVRKKCMFSRVFQGERLLSIGCRTICKNTTIMRNCCGGFYGEQCEQCPGPKGQPCYWNGVCQDGTNGTGVCQCSKGFSGTACETCQEGKYGIHCDQDCKCENGRCNDGIHGDGTCECDAYWRGVTCNESTFSMIAYVAFLLFIICILSTYCKCLAGFEGNGTDCKAKDACKDNNGGCSSHALCKRTLPGRRQCVCITGYHGDGMVCVRKCTFCILSGSIWQKNGECHRYARCNMTGPGERSCECMDGYVGNGITCKGTMADVSLKGRGPYTVFVKDLRSFSKKGKGINIVRYHIVSCHTLLASDLTMSRNLTTLTGDVLTITYSEGTILINNKVKVVHSDDPSTNGIIHEIDTVMIPENLRNFDETEEPVSKKIYNFQNSIRCNILMNLTDVADHNGYKTFYKLLEATEVMDMVNDPFHQPITIFLPSDQAMAALPQKQKDFLYDPQNQGHLLEYLTYHIIRDTKVYAAELVHMDPIRTLQGSELKASCGGMDKIGEIFFNNGNCRIIQRHLPFIGGIAYGIDCLLDPPSLGGRCDKKGTVDIPELKKCDLPTIVSLNKGCQSICTFVLWQPKCCDGFYGRDCLVCPGGNSSPCFNRGKCDDGHLGNGNCTCDAGFQGDACELCTDGHYGPDCKVCNCTEHGSCEDGIKGSGSCFCDQGWTGQHCETQLALGPVCSQACSPNGVCKENNTCVCKPYYEGDGLTCTVANLCKYWNGGCVNGATCSQKGVKVICTCPKGHSGDGFFCQPIDPCSVDDNGGCHEHATCTMTGPGKKKCACKDNYIGDGKTCEVKELPLNRCLQENGQCHSDAQCTDLHYEDSTVGVFHFRSTKGQYKLNYTSAQDACTGEDGIIATYTQLSYAQQAGFNLCAAGWLDQARVAYPTTYSNPKCGFGHVGIVDYGVRSNLSETWDAFCYRVKEVKCECKTGYIGDGYSCTGTLLQVLTEKPTFSNFLSQILNYSQISESGKQYISHLSNLTIQSTLFVPDNTGLYQNQTLTHRDIEYHLAVGRALALKDLTNGSRIRTRLGQSLTSSSRYINDRFIIDSDILASNGIIHVLQGPLKAPPSQTVAGMGIGVVLLIILMAGAGFVGYHFYTHNTKPFQFHYFKVSVFACVCTAQYMNLE</sequence>
<feature type="domain" description="EGF-like" evidence="13">
    <location>
        <begin position="1263"/>
        <end position="1304"/>
    </location>
</feature>
<proteinExistence type="predicted"/>
<dbReference type="FunFam" id="2.10.25.10:FF:000040">
    <property type="entry name" value="Stabilin 2"/>
    <property type="match status" value="3"/>
</dbReference>
<dbReference type="Bgee" id="ENSELUG00000010256">
    <property type="expression patterns" value="Expressed in head kidney and 6 other cell types or tissues"/>
</dbReference>
<feature type="domain" description="EGF-like" evidence="13">
    <location>
        <begin position="1803"/>
        <end position="1843"/>
    </location>
</feature>
<dbReference type="Pfam" id="PF00193">
    <property type="entry name" value="Xlink"/>
    <property type="match status" value="1"/>
</dbReference>
<feature type="domain" description="FAS1" evidence="14">
    <location>
        <begin position="1482"/>
        <end position="1623"/>
    </location>
</feature>
<keyword evidence="9" id="KW-0424">Laminin EGF-like domain</keyword>
<feature type="domain" description="EGF-like" evidence="13">
    <location>
        <begin position="1768"/>
        <end position="1802"/>
    </location>
</feature>
<keyword evidence="17" id="KW-1185">Reference proteome</keyword>
<dbReference type="PROSITE" id="PS01241">
    <property type="entry name" value="LINK_1"/>
    <property type="match status" value="1"/>
</dbReference>
<evidence type="ECO:0000256" key="1">
    <source>
        <dbReference type="ARBA" id="ARBA00004479"/>
    </source>
</evidence>
<feature type="domain" description="FAS1" evidence="14">
    <location>
        <begin position="299"/>
        <end position="433"/>
    </location>
</feature>
<accession>A0A3P8XXH8</accession>
<feature type="domain" description="EGF-like" evidence="13">
    <location>
        <begin position="254"/>
        <end position="293"/>
    </location>
</feature>
<dbReference type="SMART" id="SM00554">
    <property type="entry name" value="FAS1"/>
    <property type="match status" value="6"/>
</dbReference>
<feature type="disulfide bond" evidence="10">
    <location>
        <begin position="1170"/>
        <end position="1179"/>
    </location>
</feature>
<feature type="disulfide bond" evidence="10">
    <location>
        <begin position="637"/>
        <end position="646"/>
    </location>
</feature>
<dbReference type="Gene3D" id="3.10.100.10">
    <property type="entry name" value="Mannose-Binding Protein A, subunit A"/>
    <property type="match status" value="1"/>
</dbReference>
<evidence type="ECO:0000256" key="12">
    <source>
        <dbReference type="SAM" id="Phobius"/>
    </source>
</evidence>
<dbReference type="GO" id="GO:0007155">
    <property type="term" value="P:cell adhesion"/>
    <property type="evidence" value="ECO:0007669"/>
    <property type="project" value="InterPro"/>
</dbReference>
<keyword evidence="3 12" id="KW-0812">Transmembrane</keyword>
<feature type="domain" description="EGF-like" evidence="13">
    <location>
        <begin position="697"/>
        <end position="737"/>
    </location>
</feature>
<reference evidence="16" key="2">
    <citation type="submission" date="2020-02" db="EMBL/GenBank/DDBJ databases">
        <title>Esox lucius (northern pike) genome, fEsoLuc1, primary haplotype.</title>
        <authorList>
            <person name="Myers G."/>
            <person name="Karagic N."/>
            <person name="Meyer A."/>
            <person name="Pippel M."/>
            <person name="Reichard M."/>
            <person name="Winkler S."/>
            <person name="Tracey A."/>
            <person name="Sims Y."/>
            <person name="Howe K."/>
            <person name="Rhie A."/>
            <person name="Formenti G."/>
            <person name="Durbin R."/>
            <person name="Fedrigo O."/>
            <person name="Jarvis E.D."/>
        </authorList>
    </citation>
    <scope>NUCLEOTIDE SEQUENCE [LARGE SCALE GENOMIC DNA]</scope>
</reference>
<feature type="disulfide bond" evidence="10">
    <location>
        <begin position="72"/>
        <end position="81"/>
    </location>
</feature>
<reference evidence="16" key="3">
    <citation type="submission" date="2025-08" db="UniProtKB">
        <authorList>
            <consortium name="Ensembl"/>
        </authorList>
    </citation>
    <scope>IDENTIFICATION</scope>
</reference>
<dbReference type="SUPFAM" id="SSF56436">
    <property type="entry name" value="C-type lectin-like"/>
    <property type="match status" value="1"/>
</dbReference>
<dbReference type="SUPFAM" id="SSF82153">
    <property type="entry name" value="FAS1 domain"/>
    <property type="match status" value="7"/>
</dbReference>
<protein>
    <submittedName>
        <fullName evidence="16">Uncharacterized protein</fullName>
    </submittedName>
</protein>
<dbReference type="PROSITE" id="PS00022">
    <property type="entry name" value="EGF_1"/>
    <property type="match status" value="7"/>
</dbReference>
<feature type="disulfide bond" evidence="10">
    <location>
        <begin position="1709"/>
        <end position="1718"/>
    </location>
</feature>
<feature type="domain" description="EGF-like" evidence="13">
    <location>
        <begin position="169"/>
        <end position="208"/>
    </location>
</feature>
<dbReference type="SMART" id="SM00179">
    <property type="entry name" value="EGF_CA"/>
    <property type="match status" value="6"/>
</dbReference>
<evidence type="ECO:0000256" key="3">
    <source>
        <dbReference type="ARBA" id="ARBA00022692"/>
    </source>
</evidence>
<evidence type="ECO:0000256" key="2">
    <source>
        <dbReference type="ARBA" id="ARBA00022536"/>
    </source>
</evidence>
<dbReference type="FunFam" id="2.30.180.10:FF:000005">
    <property type="entry name" value="Stabilin 2"/>
    <property type="match status" value="1"/>
</dbReference>
<feature type="domain" description="EGF-like" evidence="13">
    <location>
        <begin position="42"/>
        <end position="82"/>
    </location>
</feature>
<evidence type="ECO:0000259" key="14">
    <source>
        <dbReference type="PROSITE" id="PS50213"/>
    </source>
</evidence>
<keyword evidence="4 12" id="KW-1133">Transmembrane helix</keyword>
<dbReference type="GO" id="GO:0016020">
    <property type="term" value="C:membrane"/>
    <property type="evidence" value="ECO:0007669"/>
    <property type="project" value="UniProtKB-SubCell"/>
</dbReference>
<reference evidence="16" key="4">
    <citation type="submission" date="2025-09" db="UniProtKB">
        <authorList>
            <consortium name="Ensembl"/>
        </authorList>
    </citation>
    <scope>IDENTIFICATION</scope>
</reference>
<evidence type="ECO:0000313" key="17">
    <source>
        <dbReference type="Proteomes" id="UP000265140"/>
    </source>
</evidence>
<feature type="domain" description="EGF-like" evidence="13">
    <location>
        <begin position="1679"/>
        <end position="1719"/>
    </location>
</feature>
<dbReference type="Gene3D" id="2.170.300.10">
    <property type="entry name" value="Tie2 ligand-binding domain superfamily"/>
    <property type="match status" value="2"/>
</dbReference>
<dbReference type="GO" id="GO:0005509">
    <property type="term" value="F:calcium ion binding"/>
    <property type="evidence" value="ECO:0007669"/>
    <property type="project" value="InterPro"/>
</dbReference>
<evidence type="ECO:0000256" key="4">
    <source>
        <dbReference type="ARBA" id="ARBA00022989"/>
    </source>
</evidence>
<dbReference type="Pfam" id="PF02469">
    <property type="entry name" value="Fasciclin"/>
    <property type="match status" value="5"/>
</dbReference>
<reference evidence="17" key="1">
    <citation type="journal article" date="2014" name="PLoS ONE">
        <title>The genome and linkage map of the northern pike (Esox lucius): conserved synteny revealed between the salmonid sister group and the Neoteleostei.</title>
        <authorList>
            <person name="Rondeau E.B."/>
            <person name="Minkley D.R."/>
            <person name="Leong J.S."/>
            <person name="Messmer A.M."/>
            <person name="Jantzen J.R."/>
            <person name="von Schalburg K.R."/>
            <person name="Lemon C."/>
            <person name="Bird N.H."/>
            <person name="Koop B.F."/>
        </authorList>
    </citation>
    <scope>NUCLEOTIDE SEQUENCE</scope>
</reference>
<keyword evidence="6 10" id="KW-1015">Disulfide bond</keyword>
<dbReference type="InterPro" id="IPR056806">
    <property type="entry name" value="EGF_STAB1-2"/>
</dbReference>
<dbReference type="FunFam" id="2.30.180.10:FF:000018">
    <property type="entry name" value="Stabilin 2"/>
    <property type="match status" value="1"/>
</dbReference>
<feature type="disulfide bond" evidence="10">
    <location>
        <begin position="1753"/>
        <end position="1762"/>
    </location>
</feature>
<evidence type="ECO:0000259" key="15">
    <source>
        <dbReference type="PROSITE" id="PS50963"/>
    </source>
</evidence>
<feature type="domain" description="FAS1" evidence="14">
    <location>
        <begin position="1361"/>
        <end position="1452"/>
    </location>
</feature>
<keyword evidence="5 12" id="KW-0472">Membrane</keyword>
<feature type="domain" description="FAS1" evidence="14">
    <location>
        <begin position="2032"/>
        <end position="2157"/>
    </location>
</feature>
<dbReference type="SMART" id="SM00445">
    <property type="entry name" value="LINK"/>
    <property type="match status" value="1"/>
</dbReference>
<dbReference type="Gene3D" id="2.30.180.10">
    <property type="entry name" value="FAS1 domain"/>
    <property type="match status" value="7"/>
</dbReference>
<dbReference type="PROSITE" id="PS01186">
    <property type="entry name" value="EGF_2"/>
    <property type="match status" value="12"/>
</dbReference>
<keyword evidence="8" id="KW-0325">Glycoprotein</keyword>
<feature type="domain" description="EGF-like" evidence="13">
    <location>
        <begin position="1844"/>
        <end position="1886"/>
    </location>
</feature>
<dbReference type="InterPro" id="IPR000538">
    <property type="entry name" value="Link_dom"/>
</dbReference>
<dbReference type="InterPro" id="IPR024731">
    <property type="entry name" value="NELL2-like_EGF"/>
</dbReference>
<dbReference type="PANTHER" id="PTHR24038:SF0">
    <property type="entry name" value="STABILIN-2"/>
    <property type="match status" value="1"/>
</dbReference>
<evidence type="ECO:0000256" key="9">
    <source>
        <dbReference type="ARBA" id="ARBA00023292"/>
    </source>
</evidence>
<feature type="disulfide bond" evidence="10">
    <location>
        <begin position="97"/>
        <end position="114"/>
    </location>
</feature>
<dbReference type="PROSITE" id="PS50963">
    <property type="entry name" value="LINK_2"/>
    <property type="match status" value="1"/>
</dbReference>
<evidence type="ECO:0000256" key="10">
    <source>
        <dbReference type="PROSITE-ProRule" id="PRU00076"/>
    </source>
</evidence>
<feature type="transmembrane region" description="Helical" evidence="12">
    <location>
        <begin position="2199"/>
        <end position="2218"/>
    </location>
</feature>
<feature type="domain" description="Link" evidence="15">
    <location>
        <begin position="1919"/>
        <end position="2012"/>
    </location>
</feature>
<dbReference type="InterPro" id="IPR002049">
    <property type="entry name" value="LE_dom"/>
</dbReference>
<feature type="disulfide bond" evidence="10">
    <location>
        <begin position="116"/>
        <end position="125"/>
    </location>
</feature>
<feature type="domain" description="EGF-like" evidence="13">
    <location>
        <begin position="607"/>
        <end position="647"/>
    </location>
</feature>
<organism evidence="16 17">
    <name type="scientific">Esox lucius</name>
    <name type="common">Northern pike</name>
    <dbReference type="NCBI Taxonomy" id="8010"/>
    <lineage>
        <taxon>Eukaryota</taxon>
        <taxon>Metazoa</taxon>
        <taxon>Chordata</taxon>
        <taxon>Craniata</taxon>
        <taxon>Vertebrata</taxon>
        <taxon>Euteleostomi</taxon>
        <taxon>Actinopterygii</taxon>
        <taxon>Neopterygii</taxon>
        <taxon>Teleostei</taxon>
        <taxon>Protacanthopterygii</taxon>
        <taxon>Esociformes</taxon>
        <taxon>Esocidae</taxon>
        <taxon>Esox</taxon>
    </lineage>
</organism>
<dbReference type="PANTHER" id="PTHR24038">
    <property type="entry name" value="STABILIN"/>
    <property type="match status" value="1"/>
</dbReference>
<evidence type="ECO:0000256" key="5">
    <source>
        <dbReference type="ARBA" id="ARBA00023136"/>
    </source>
</evidence>
<feature type="domain" description="FAS1" evidence="14">
    <location>
        <begin position="952"/>
        <end position="1080"/>
    </location>
</feature>
<name>A0A3P8XXH8_ESOLU</name>
<dbReference type="Pfam" id="PF12947">
    <property type="entry name" value="EGF_3"/>
    <property type="match status" value="6"/>
</dbReference>
<feature type="transmembrane region" description="Helical" evidence="12">
    <location>
        <begin position="2165"/>
        <end position="2187"/>
    </location>
</feature>
<feature type="domain" description="EGF-like" evidence="13">
    <location>
        <begin position="1726"/>
        <end position="1763"/>
    </location>
</feature>